<sequence length="116" mass="12556">MGLSPSRGGPLPASAHPPLLQSLRPHPARRGQQNGGRSSRLRAAPRQSLCPAARSRPEPPTRGERSQPRIPPQGCDSGAPEAPRNYLRGEPERSAYSSVLPVRHLGSSPEFTHLYQ</sequence>
<feature type="compositionally biased region" description="Low complexity" evidence="1">
    <location>
        <begin position="30"/>
        <end position="42"/>
    </location>
</feature>
<evidence type="ECO:0000256" key="1">
    <source>
        <dbReference type="SAM" id="MobiDB-lite"/>
    </source>
</evidence>
<accession>A0AAV7WBP0</accession>
<reference evidence="2" key="1">
    <citation type="journal article" date="2022" name="bioRxiv">
        <title>Sequencing and chromosome-scale assembly of the giantPleurodeles waltlgenome.</title>
        <authorList>
            <person name="Brown T."/>
            <person name="Elewa A."/>
            <person name="Iarovenko S."/>
            <person name="Subramanian E."/>
            <person name="Araus A.J."/>
            <person name="Petzold A."/>
            <person name="Susuki M."/>
            <person name="Suzuki K.-i.T."/>
            <person name="Hayashi T."/>
            <person name="Toyoda A."/>
            <person name="Oliveira C."/>
            <person name="Osipova E."/>
            <person name="Leigh N.D."/>
            <person name="Simon A."/>
            <person name="Yun M.H."/>
        </authorList>
    </citation>
    <scope>NUCLEOTIDE SEQUENCE</scope>
    <source>
        <strain evidence="2">20211129_DDA</strain>
        <tissue evidence="2">Liver</tissue>
    </source>
</reference>
<comment type="caution">
    <text evidence="2">The sequence shown here is derived from an EMBL/GenBank/DDBJ whole genome shotgun (WGS) entry which is preliminary data.</text>
</comment>
<name>A0AAV7WBP0_PLEWA</name>
<proteinExistence type="predicted"/>
<gene>
    <name evidence="2" type="ORF">NDU88_005499</name>
</gene>
<dbReference type="Proteomes" id="UP001066276">
    <property type="component" value="Chromosome 1_2"/>
</dbReference>
<protein>
    <submittedName>
        <fullName evidence="2">Uncharacterized protein</fullName>
    </submittedName>
</protein>
<evidence type="ECO:0000313" key="3">
    <source>
        <dbReference type="Proteomes" id="UP001066276"/>
    </source>
</evidence>
<feature type="region of interest" description="Disordered" evidence="1">
    <location>
        <begin position="1"/>
        <end position="92"/>
    </location>
</feature>
<dbReference type="EMBL" id="JANPWB010000002">
    <property type="protein sequence ID" value="KAJ1210131.1"/>
    <property type="molecule type" value="Genomic_DNA"/>
</dbReference>
<dbReference type="AlphaFoldDB" id="A0AAV7WBP0"/>
<organism evidence="2 3">
    <name type="scientific">Pleurodeles waltl</name>
    <name type="common">Iberian ribbed newt</name>
    <dbReference type="NCBI Taxonomy" id="8319"/>
    <lineage>
        <taxon>Eukaryota</taxon>
        <taxon>Metazoa</taxon>
        <taxon>Chordata</taxon>
        <taxon>Craniata</taxon>
        <taxon>Vertebrata</taxon>
        <taxon>Euteleostomi</taxon>
        <taxon>Amphibia</taxon>
        <taxon>Batrachia</taxon>
        <taxon>Caudata</taxon>
        <taxon>Salamandroidea</taxon>
        <taxon>Salamandridae</taxon>
        <taxon>Pleurodelinae</taxon>
        <taxon>Pleurodeles</taxon>
    </lineage>
</organism>
<feature type="compositionally biased region" description="Basic and acidic residues" evidence="1">
    <location>
        <begin position="55"/>
        <end position="67"/>
    </location>
</feature>
<evidence type="ECO:0000313" key="2">
    <source>
        <dbReference type="EMBL" id="KAJ1210131.1"/>
    </source>
</evidence>
<keyword evidence="3" id="KW-1185">Reference proteome</keyword>